<evidence type="ECO:0000256" key="3">
    <source>
        <dbReference type="ARBA" id="ARBA00010513"/>
    </source>
</evidence>
<dbReference type="GO" id="GO:0005874">
    <property type="term" value="C:microtubule"/>
    <property type="evidence" value="ECO:0007669"/>
    <property type="project" value="UniProtKB-KW"/>
</dbReference>
<evidence type="ECO:0000256" key="5">
    <source>
        <dbReference type="ARBA" id="ARBA00022490"/>
    </source>
</evidence>
<evidence type="ECO:0000256" key="2">
    <source>
        <dbReference type="ARBA" id="ARBA00004496"/>
    </source>
</evidence>
<dbReference type="GO" id="GO:0051082">
    <property type="term" value="F:unfolded protein binding"/>
    <property type="evidence" value="ECO:0007669"/>
    <property type="project" value="TreeGrafter"/>
</dbReference>
<keyword evidence="7" id="KW-0493">Microtubule</keyword>
<dbReference type="PROSITE" id="PS51203">
    <property type="entry name" value="CS"/>
    <property type="match status" value="1"/>
</dbReference>
<dbReference type="Ensembl" id="ENSCCET00000025393.1">
    <property type="protein sequence ID" value="ENSCCEP00000016422.1"/>
    <property type="gene ID" value="ENSCCEG00000015375.1"/>
</dbReference>
<dbReference type="Proteomes" id="UP000694410">
    <property type="component" value="Unplaced"/>
</dbReference>
<dbReference type="GO" id="GO:0030496">
    <property type="term" value="C:midbody"/>
    <property type="evidence" value="ECO:0007669"/>
    <property type="project" value="UniProtKB-SubCell"/>
</dbReference>
<evidence type="ECO:0000256" key="10">
    <source>
        <dbReference type="ARBA" id="ARBA00030427"/>
    </source>
</evidence>
<keyword evidence="5" id="KW-0963">Cytoplasm</keyword>
<protein>
    <recommendedName>
        <fullName evidence="4">Nuclear migration protein nudC</fullName>
    </recommendedName>
    <alternativeName>
        <fullName evidence="10">Nuclear distribution protein C homolog</fullName>
    </alternativeName>
</protein>
<dbReference type="InterPro" id="IPR008978">
    <property type="entry name" value="HSP20-like_chaperone"/>
</dbReference>
<evidence type="ECO:0000256" key="6">
    <source>
        <dbReference type="ARBA" id="ARBA00022618"/>
    </source>
</evidence>
<dbReference type="GO" id="GO:0051301">
    <property type="term" value="P:cell division"/>
    <property type="evidence" value="ECO:0007669"/>
    <property type="project" value="UniProtKB-KW"/>
</dbReference>
<evidence type="ECO:0000313" key="15">
    <source>
        <dbReference type="Proteomes" id="UP000694410"/>
    </source>
</evidence>
<evidence type="ECO:0000256" key="8">
    <source>
        <dbReference type="ARBA" id="ARBA00022776"/>
    </source>
</evidence>
<comment type="function">
    <text evidence="11">Plays a role in neurogenesis and neuronal migration. Necessary for correct formation of mitotic spindles and chromosome separation during mitosis. Necessary for cytokinesis and cell proliferation.</text>
</comment>
<sequence length="445" mass="50002">TAAKHTNSSSASWESRAGSPELGVLQAALTGLNAGRCWHSHRWGGQRIKDKGSSRGTRWPHCSFPLHPLPVPQLVNTFFSFLRRKTDFFTGGEDGVAEKLITEAFSHHNKLAQKERREKKARQEAERREKAERAARLARDGQQHSEPRIKELTEEEAERLQLEIDQKKEAQGQGNGVPVKPSEEEGESSDSNKQGTDDEEEDEKDKGKLKPNSGNGADLPNYRWTQTLSELDLAVPFKVSFRLKGKDVVVDIQRRRLKVGLKGHPPLIDGELFNEVKVEESSWLIEDGKTVTVHLEKINKMEWWNKLVSTDPEINTKKINPENSKLSDLDSETRSMVEKMMYDQRQKSMGLPTSDEQKKQDILKKWVQLIPLHGFAFPSTFSSSSLAQMREQGAAWPSVLATLTSAQALCCWPDTSVCKSLVGQSGNGLALGLSYPAQFKSRRHV</sequence>
<name>A0A8C0ZF92_CYACU</name>
<dbReference type="PANTHER" id="PTHR12356">
    <property type="entry name" value="NUCLEAR MOVEMENT PROTEIN NUDC"/>
    <property type="match status" value="1"/>
</dbReference>
<evidence type="ECO:0000256" key="12">
    <source>
        <dbReference type="SAM" id="MobiDB-lite"/>
    </source>
</evidence>
<accession>A0A8C0ZF92</accession>
<feature type="region of interest" description="Disordered" evidence="12">
    <location>
        <begin position="165"/>
        <end position="221"/>
    </location>
</feature>
<evidence type="ECO:0000256" key="11">
    <source>
        <dbReference type="ARBA" id="ARBA00046142"/>
    </source>
</evidence>
<keyword evidence="6" id="KW-0132">Cell division</keyword>
<dbReference type="InterPro" id="IPR007052">
    <property type="entry name" value="CS_dom"/>
</dbReference>
<keyword evidence="15" id="KW-1185">Reference proteome</keyword>
<evidence type="ECO:0000313" key="14">
    <source>
        <dbReference type="Ensembl" id="ENSCCEP00000016422.1"/>
    </source>
</evidence>
<feature type="compositionally biased region" description="Basic and acidic residues" evidence="12">
    <location>
        <begin position="112"/>
        <end position="153"/>
    </location>
</feature>
<dbReference type="Pfam" id="PF04969">
    <property type="entry name" value="CS"/>
    <property type="match status" value="1"/>
</dbReference>
<reference evidence="14" key="1">
    <citation type="submission" date="2025-08" db="UniProtKB">
        <authorList>
            <consortium name="Ensembl"/>
        </authorList>
    </citation>
    <scope>IDENTIFICATION</scope>
</reference>
<dbReference type="SUPFAM" id="SSF49764">
    <property type="entry name" value="HSP20-like chaperones"/>
    <property type="match status" value="1"/>
</dbReference>
<dbReference type="CDD" id="cd06492">
    <property type="entry name" value="p23_mNUDC_like"/>
    <property type="match status" value="1"/>
</dbReference>
<proteinExistence type="inferred from homology"/>
<dbReference type="Pfam" id="PF16273">
    <property type="entry name" value="NuDC"/>
    <property type="match status" value="1"/>
</dbReference>
<dbReference type="GO" id="GO:0005737">
    <property type="term" value="C:cytoplasm"/>
    <property type="evidence" value="ECO:0007669"/>
    <property type="project" value="UniProtKB-SubCell"/>
</dbReference>
<comment type="similarity">
    <text evidence="3">Belongs to the nudC family.</text>
</comment>
<gene>
    <name evidence="14" type="primary">NUDC</name>
</gene>
<evidence type="ECO:0000259" key="13">
    <source>
        <dbReference type="PROSITE" id="PS51203"/>
    </source>
</evidence>
<dbReference type="FunFam" id="2.60.40.790:FF:000001">
    <property type="entry name" value="Nuclear migration protein nudC"/>
    <property type="match status" value="1"/>
</dbReference>
<reference evidence="14" key="2">
    <citation type="submission" date="2025-09" db="UniProtKB">
        <authorList>
            <consortium name="Ensembl"/>
        </authorList>
    </citation>
    <scope>IDENTIFICATION</scope>
</reference>
<dbReference type="GO" id="GO:0006457">
    <property type="term" value="P:protein folding"/>
    <property type="evidence" value="ECO:0007669"/>
    <property type="project" value="TreeGrafter"/>
</dbReference>
<evidence type="ECO:0000256" key="9">
    <source>
        <dbReference type="ARBA" id="ARBA00023306"/>
    </source>
</evidence>
<dbReference type="PANTHER" id="PTHR12356:SF3">
    <property type="entry name" value="NUCLEAR MIGRATION PROTEIN NUDC"/>
    <property type="match status" value="1"/>
</dbReference>
<dbReference type="Gene3D" id="2.60.40.790">
    <property type="match status" value="1"/>
</dbReference>
<dbReference type="InterPro" id="IPR037898">
    <property type="entry name" value="NudC_fam"/>
</dbReference>
<evidence type="ECO:0000256" key="4">
    <source>
        <dbReference type="ARBA" id="ARBA00017641"/>
    </source>
</evidence>
<dbReference type="GO" id="GO:0051656">
    <property type="term" value="P:establishment of organelle localization"/>
    <property type="evidence" value="ECO:0007669"/>
    <property type="project" value="UniProtKB-ARBA"/>
</dbReference>
<evidence type="ECO:0000256" key="7">
    <source>
        <dbReference type="ARBA" id="ARBA00022701"/>
    </source>
</evidence>
<comment type="subcellular location">
    <subcellularLocation>
        <location evidence="2">Cytoplasm</location>
    </subcellularLocation>
    <subcellularLocation>
        <location evidence="1">Midbody</location>
    </subcellularLocation>
</comment>
<organism evidence="14 15">
    <name type="scientific">Cyanistes caeruleus</name>
    <name type="common">Eurasian blue tit</name>
    <name type="synonym">Parus caeruleus</name>
    <dbReference type="NCBI Taxonomy" id="156563"/>
    <lineage>
        <taxon>Eukaryota</taxon>
        <taxon>Metazoa</taxon>
        <taxon>Chordata</taxon>
        <taxon>Craniata</taxon>
        <taxon>Vertebrata</taxon>
        <taxon>Euteleostomi</taxon>
        <taxon>Archelosauria</taxon>
        <taxon>Archosauria</taxon>
        <taxon>Dinosauria</taxon>
        <taxon>Saurischia</taxon>
        <taxon>Theropoda</taxon>
        <taxon>Coelurosauria</taxon>
        <taxon>Aves</taxon>
        <taxon>Neognathae</taxon>
        <taxon>Neoaves</taxon>
        <taxon>Telluraves</taxon>
        <taxon>Australaves</taxon>
        <taxon>Passeriformes</taxon>
        <taxon>Paridae</taxon>
        <taxon>Cyanistes</taxon>
    </lineage>
</organism>
<feature type="region of interest" description="Disordered" evidence="12">
    <location>
        <begin position="110"/>
        <end position="153"/>
    </location>
</feature>
<dbReference type="InterPro" id="IPR032572">
    <property type="entry name" value="NuDC"/>
</dbReference>
<evidence type="ECO:0000256" key="1">
    <source>
        <dbReference type="ARBA" id="ARBA00004214"/>
    </source>
</evidence>
<dbReference type="AlphaFoldDB" id="A0A8C0ZF92"/>
<keyword evidence="8" id="KW-0498">Mitosis</keyword>
<keyword evidence="9" id="KW-0131">Cell cycle</keyword>
<feature type="domain" description="CS" evidence="13">
    <location>
        <begin position="217"/>
        <end position="308"/>
    </location>
</feature>